<evidence type="ECO:0000313" key="4">
    <source>
        <dbReference type="Proteomes" id="UP001460270"/>
    </source>
</evidence>
<name>A0AAW0PZ43_9GOBI</name>
<proteinExistence type="inferred from homology"/>
<dbReference type="AlphaFoldDB" id="A0AAW0PZ43"/>
<dbReference type="SMART" id="SM01167">
    <property type="entry name" value="DUF1900"/>
    <property type="match status" value="1"/>
</dbReference>
<reference evidence="4" key="1">
    <citation type="submission" date="2024-04" db="EMBL/GenBank/DDBJ databases">
        <title>Salinicola lusitanus LLJ914,a marine bacterium isolated from the Okinawa Trough.</title>
        <authorList>
            <person name="Li J."/>
        </authorList>
    </citation>
    <scope>NUCLEOTIDE SEQUENCE [LARGE SCALE GENOMIC DNA]</scope>
</reference>
<sequence>MPAVVIEPCYLLVLKAAVTCRRERENLQTQSREDHLRRLWDWTLMPLFDDDTGLLILAGMGDSVIDCFEISTSDPELTQVSHCLTDASTRGVCTVPKLEMDVMSCEVMRVLQLTDNHIVPVSYQVPRKNSGNEFHEDLFPVTVGTIAAMSADEWWQGGNKQPERCNPSEDEAVKALSPESFSSQFPLTVRLSGLESAGCPVSGLDALEVTPPDLTETGPEATDHPGRHRSKAPVLL</sequence>
<dbReference type="PANTHER" id="PTHR10856:SF20">
    <property type="entry name" value="CORONIN-7"/>
    <property type="match status" value="1"/>
</dbReference>
<dbReference type="Pfam" id="PF16300">
    <property type="entry name" value="WD40_4"/>
    <property type="match status" value="1"/>
</dbReference>
<evidence type="ECO:0000256" key="2">
    <source>
        <dbReference type="SAM" id="MobiDB-lite"/>
    </source>
</evidence>
<dbReference type="Proteomes" id="UP001460270">
    <property type="component" value="Unassembled WGS sequence"/>
</dbReference>
<accession>A0AAW0PZ43</accession>
<feature type="region of interest" description="Disordered" evidence="2">
    <location>
        <begin position="210"/>
        <end position="236"/>
    </location>
</feature>
<evidence type="ECO:0000313" key="3">
    <source>
        <dbReference type="EMBL" id="KAK7939827.1"/>
    </source>
</evidence>
<comment type="caution">
    <text evidence="3">The sequence shown here is derived from an EMBL/GenBank/DDBJ whole genome shotgun (WGS) entry which is preliminary data.</text>
</comment>
<keyword evidence="4" id="KW-1185">Reference proteome</keyword>
<dbReference type="InterPro" id="IPR015943">
    <property type="entry name" value="WD40/YVTN_repeat-like_dom_sf"/>
</dbReference>
<gene>
    <name evidence="3" type="ORF">WMY93_003153</name>
</gene>
<dbReference type="EMBL" id="JBBPFD010000002">
    <property type="protein sequence ID" value="KAK7939827.1"/>
    <property type="molecule type" value="Genomic_DNA"/>
</dbReference>
<dbReference type="InterPro" id="IPR015505">
    <property type="entry name" value="Coronin"/>
</dbReference>
<evidence type="ECO:0000256" key="1">
    <source>
        <dbReference type="ARBA" id="ARBA00009482"/>
    </source>
</evidence>
<comment type="similarity">
    <text evidence="1">Belongs to the WD repeat coronin family.</text>
</comment>
<dbReference type="PANTHER" id="PTHR10856">
    <property type="entry name" value="CORONIN"/>
    <property type="match status" value="1"/>
</dbReference>
<feature type="compositionally biased region" description="Basic residues" evidence="2">
    <location>
        <begin position="226"/>
        <end position="236"/>
    </location>
</feature>
<dbReference type="Gene3D" id="2.130.10.10">
    <property type="entry name" value="YVTN repeat-like/Quinoprotein amine dehydrogenase"/>
    <property type="match status" value="1"/>
</dbReference>
<protein>
    <submittedName>
        <fullName evidence="3">Uncharacterized protein</fullName>
    </submittedName>
</protein>
<organism evidence="3 4">
    <name type="scientific">Mugilogobius chulae</name>
    <name type="common">yellowstripe goby</name>
    <dbReference type="NCBI Taxonomy" id="88201"/>
    <lineage>
        <taxon>Eukaryota</taxon>
        <taxon>Metazoa</taxon>
        <taxon>Chordata</taxon>
        <taxon>Craniata</taxon>
        <taxon>Vertebrata</taxon>
        <taxon>Euteleostomi</taxon>
        <taxon>Actinopterygii</taxon>
        <taxon>Neopterygii</taxon>
        <taxon>Teleostei</taxon>
        <taxon>Neoteleostei</taxon>
        <taxon>Acanthomorphata</taxon>
        <taxon>Gobiaria</taxon>
        <taxon>Gobiiformes</taxon>
        <taxon>Gobioidei</taxon>
        <taxon>Gobiidae</taxon>
        <taxon>Gobionellinae</taxon>
        <taxon>Mugilogobius</taxon>
    </lineage>
</organism>